<organism evidence="2 3">
    <name type="scientific">Streblomastix strix</name>
    <dbReference type="NCBI Taxonomy" id="222440"/>
    <lineage>
        <taxon>Eukaryota</taxon>
        <taxon>Metamonada</taxon>
        <taxon>Preaxostyla</taxon>
        <taxon>Oxymonadida</taxon>
        <taxon>Streblomastigidae</taxon>
        <taxon>Streblomastix</taxon>
    </lineage>
</organism>
<evidence type="ECO:0000259" key="1">
    <source>
        <dbReference type="PROSITE" id="PS50011"/>
    </source>
</evidence>
<sequence>MDWEDILRKSGYVPIRRLGTVYLAYDLQEKFVAVKIFQKDKYDPGEINAGIELWKKRKDIIFVLRYIKFDEESIYPMLQMEYANMMTLDIIAKQPQIALPKYALRALMKQILEGIRSFHAAGLIHRDIKCSNILLHSPPGSGRVHAKISDFGFAKKEDQINEKSDSNAGTLLYMSPEQFLQNTIITQKVDIYAVGITFYHIITHKYPVNEINFDEQKKKMNQLKSIERPSEITGDSLWDLLSQLLEFDPDKRITADQAIIHPFFTADEAYDEFSLEQIELAALCDFPEFDKEQYFTKFDKDPSFIVSES</sequence>
<dbReference type="GO" id="GO:0044773">
    <property type="term" value="P:mitotic DNA damage checkpoint signaling"/>
    <property type="evidence" value="ECO:0007669"/>
    <property type="project" value="TreeGrafter"/>
</dbReference>
<dbReference type="InterPro" id="IPR000719">
    <property type="entry name" value="Prot_kinase_dom"/>
</dbReference>
<gene>
    <name evidence="2" type="ORF">EZS28_032829</name>
</gene>
<keyword evidence="2" id="KW-0418">Kinase</keyword>
<feature type="domain" description="Protein kinase" evidence="1">
    <location>
        <begin position="7"/>
        <end position="264"/>
    </location>
</feature>
<dbReference type="PANTHER" id="PTHR44167:SF33">
    <property type="entry name" value="NON-SPECIFIC SERINE_THREONINE PROTEIN KINASE"/>
    <property type="match status" value="1"/>
</dbReference>
<reference evidence="2 3" key="1">
    <citation type="submission" date="2019-03" db="EMBL/GenBank/DDBJ databases">
        <title>Single cell metagenomics reveals metabolic interactions within the superorganism composed of flagellate Streblomastix strix and complex community of Bacteroidetes bacteria on its surface.</title>
        <authorList>
            <person name="Treitli S.C."/>
            <person name="Kolisko M."/>
            <person name="Husnik F."/>
            <person name="Keeling P."/>
            <person name="Hampl V."/>
        </authorList>
    </citation>
    <scope>NUCLEOTIDE SEQUENCE [LARGE SCALE GENOMIC DNA]</scope>
    <source>
        <strain evidence="2">ST1C</strain>
    </source>
</reference>
<dbReference type="PROSITE" id="PS00108">
    <property type="entry name" value="PROTEIN_KINASE_ST"/>
    <property type="match status" value="1"/>
</dbReference>
<name>A0A5J4UMX3_9EUKA</name>
<dbReference type="GO" id="GO:0005524">
    <property type="term" value="F:ATP binding"/>
    <property type="evidence" value="ECO:0007669"/>
    <property type="project" value="InterPro"/>
</dbReference>
<dbReference type="OrthoDB" id="5979581at2759"/>
<dbReference type="InterPro" id="IPR008271">
    <property type="entry name" value="Ser/Thr_kinase_AS"/>
</dbReference>
<dbReference type="PANTHER" id="PTHR44167">
    <property type="entry name" value="OVARIAN-SPECIFIC SERINE/THREONINE-PROTEIN KINASE LOK-RELATED"/>
    <property type="match status" value="1"/>
</dbReference>
<dbReference type="Proteomes" id="UP000324800">
    <property type="component" value="Unassembled WGS sequence"/>
</dbReference>
<protein>
    <submittedName>
        <fullName evidence="2">Putative CAMK family protein kinase</fullName>
    </submittedName>
</protein>
<dbReference type="AlphaFoldDB" id="A0A5J4UMX3"/>
<evidence type="ECO:0000313" key="2">
    <source>
        <dbReference type="EMBL" id="KAA6371643.1"/>
    </source>
</evidence>
<dbReference type="PROSITE" id="PS50011">
    <property type="entry name" value="PROTEIN_KINASE_DOM"/>
    <property type="match status" value="1"/>
</dbReference>
<dbReference type="SMART" id="SM00220">
    <property type="entry name" value="S_TKc"/>
    <property type="match status" value="1"/>
</dbReference>
<evidence type="ECO:0000313" key="3">
    <source>
        <dbReference type="Proteomes" id="UP000324800"/>
    </source>
</evidence>
<accession>A0A5J4UMX3</accession>
<dbReference type="GO" id="GO:0004674">
    <property type="term" value="F:protein serine/threonine kinase activity"/>
    <property type="evidence" value="ECO:0007669"/>
    <property type="project" value="TreeGrafter"/>
</dbReference>
<dbReference type="GO" id="GO:0005634">
    <property type="term" value="C:nucleus"/>
    <property type="evidence" value="ECO:0007669"/>
    <property type="project" value="TreeGrafter"/>
</dbReference>
<dbReference type="EMBL" id="SNRW01014279">
    <property type="protein sequence ID" value="KAA6371643.1"/>
    <property type="molecule type" value="Genomic_DNA"/>
</dbReference>
<proteinExistence type="predicted"/>
<dbReference type="Pfam" id="PF00069">
    <property type="entry name" value="Pkinase"/>
    <property type="match status" value="1"/>
</dbReference>
<dbReference type="Gene3D" id="1.10.510.10">
    <property type="entry name" value="Transferase(Phosphotransferase) domain 1"/>
    <property type="match status" value="1"/>
</dbReference>
<dbReference type="InterPro" id="IPR011009">
    <property type="entry name" value="Kinase-like_dom_sf"/>
</dbReference>
<comment type="caution">
    <text evidence="2">The sequence shown here is derived from an EMBL/GenBank/DDBJ whole genome shotgun (WGS) entry which is preliminary data.</text>
</comment>
<feature type="non-terminal residue" evidence="2">
    <location>
        <position position="309"/>
    </location>
</feature>
<dbReference type="CDD" id="cd14014">
    <property type="entry name" value="STKc_PknB_like"/>
    <property type="match status" value="1"/>
</dbReference>
<keyword evidence="2" id="KW-0808">Transferase</keyword>
<dbReference type="SUPFAM" id="SSF56112">
    <property type="entry name" value="Protein kinase-like (PK-like)"/>
    <property type="match status" value="1"/>
</dbReference>